<evidence type="ECO:0000256" key="6">
    <source>
        <dbReference type="ARBA" id="ARBA00022840"/>
    </source>
</evidence>
<dbReference type="SMART" id="SM00982">
    <property type="entry name" value="TRCF"/>
    <property type="match status" value="1"/>
</dbReference>
<dbReference type="Gene3D" id="3.40.50.11180">
    <property type="match status" value="1"/>
</dbReference>
<dbReference type="Proteomes" id="UP000606193">
    <property type="component" value="Unassembled WGS sequence"/>
</dbReference>
<dbReference type="PROSITE" id="PS51194">
    <property type="entry name" value="HELICASE_CTER"/>
    <property type="match status" value="1"/>
</dbReference>
<reference evidence="13 14" key="1">
    <citation type="submission" date="2020-08" db="EMBL/GenBank/DDBJ databases">
        <title>Genome public.</title>
        <authorList>
            <person name="Liu C."/>
            <person name="Sun Q."/>
        </authorList>
    </citation>
    <scope>NUCLEOTIDE SEQUENCE [LARGE SCALE GENOMIC DNA]</scope>
    <source>
        <strain evidence="13 14">NSJ-37</strain>
    </source>
</reference>
<keyword evidence="6 9" id="KW-0067">ATP-binding</keyword>
<keyword evidence="7 9" id="KW-0238">DNA-binding</keyword>
<dbReference type="CDD" id="cd17991">
    <property type="entry name" value="DEXHc_TRCF"/>
    <property type="match status" value="1"/>
</dbReference>
<dbReference type="Gene3D" id="3.30.2060.10">
    <property type="entry name" value="Penicillin-binding protein 1b domain"/>
    <property type="match status" value="1"/>
</dbReference>
<dbReference type="Pfam" id="PF00270">
    <property type="entry name" value="DEAD"/>
    <property type="match status" value="1"/>
</dbReference>
<dbReference type="RefSeq" id="WP_243101852.1">
    <property type="nucleotide sequence ID" value="NZ_JACRSX010000006.1"/>
</dbReference>
<dbReference type="SMART" id="SM00490">
    <property type="entry name" value="HELICc"/>
    <property type="match status" value="1"/>
</dbReference>
<dbReference type="HAMAP" id="MF_00969">
    <property type="entry name" value="TRCF"/>
    <property type="match status" value="1"/>
</dbReference>
<name>A0ABR7N1L6_9FIRM</name>
<dbReference type="InterPro" id="IPR014001">
    <property type="entry name" value="Helicase_ATP-bd"/>
</dbReference>
<dbReference type="InterPro" id="IPR011545">
    <property type="entry name" value="DEAD/DEAH_box_helicase_dom"/>
</dbReference>
<evidence type="ECO:0000313" key="13">
    <source>
        <dbReference type="EMBL" id="MBC8562235.1"/>
    </source>
</evidence>
<dbReference type="Pfam" id="PF03461">
    <property type="entry name" value="TRCF"/>
    <property type="match status" value="1"/>
</dbReference>
<comment type="caution">
    <text evidence="13">The sequence shown here is derived from an EMBL/GenBank/DDBJ whole genome shotgun (WGS) entry which is preliminary data.</text>
</comment>
<evidence type="ECO:0000256" key="2">
    <source>
        <dbReference type="ARBA" id="ARBA00022741"/>
    </source>
</evidence>
<keyword evidence="8 9" id="KW-0234">DNA repair</keyword>
<comment type="function">
    <text evidence="9">Couples transcription and DNA repair by recognizing RNA polymerase (RNAP) stalled at DNA lesions. Mediates ATP-dependent release of RNAP and its truncated transcript from the DNA, and recruitment of nucleotide excision repair machinery to the damaged site.</text>
</comment>
<feature type="compositionally biased region" description="Basic and acidic residues" evidence="10">
    <location>
        <begin position="1204"/>
        <end position="1213"/>
    </location>
</feature>
<dbReference type="InterPro" id="IPR005118">
    <property type="entry name" value="TRCF_C"/>
</dbReference>
<comment type="subcellular location">
    <subcellularLocation>
        <location evidence="9">Cytoplasm</location>
    </subcellularLocation>
</comment>
<keyword evidence="14" id="KW-1185">Reference proteome</keyword>
<dbReference type="InterPro" id="IPR041471">
    <property type="entry name" value="UvrB_inter"/>
</dbReference>
<accession>A0ABR7N1L6</accession>
<dbReference type="SMART" id="SM00487">
    <property type="entry name" value="DEXDc"/>
    <property type="match status" value="1"/>
</dbReference>
<dbReference type="PANTHER" id="PTHR47964:SF1">
    <property type="entry name" value="ATP-DEPENDENT DNA HELICASE HOMOLOG RECG, CHLOROPLASTIC"/>
    <property type="match status" value="1"/>
</dbReference>
<dbReference type="Pfam" id="PF02559">
    <property type="entry name" value="CarD_TRCF_RID"/>
    <property type="match status" value="1"/>
</dbReference>
<keyword evidence="4 9" id="KW-0378">Hydrolase</keyword>
<dbReference type="InterPro" id="IPR037235">
    <property type="entry name" value="TRCF-like_C_D7"/>
</dbReference>
<dbReference type="SUPFAM" id="SSF52540">
    <property type="entry name" value="P-loop containing nucleoside triphosphate hydrolases"/>
    <property type="match status" value="4"/>
</dbReference>
<dbReference type="EC" id="3.6.4.-" evidence="9"/>
<evidence type="ECO:0000256" key="8">
    <source>
        <dbReference type="ARBA" id="ARBA00023204"/>
    </source>
</evidence>
<evidence type="ECO:0000313" key="14">
    <source>
        <dbReference type="Proteomes" id="UP000606193"/>
    </source>
</evidence>
<evidence type="ECO:0000259" key="12">
    <source>
        <dbReference type="PROSITE" id="PS51194"/>
    </source>
</evidence>
<evidence type="ECO:0000256" key="10">
    <source>
        <dbReference type="SAM" id="MobiDB-lite"/>
    </source>
</evidence>
<organism evidence="13 14">
    <name type="scientific">Jutongia huaianensis</name>
    <dbReference type="NCBI Taxonomy" id="2763668"/>
    <lineage>
        <taxon>Bacteria</taxon>
        <taxon>Bacillati</taxon>
        <taxon>Bacillota</taxon>
        <taxon>Clostridia</taxon>
        <taxon>Lachnospirales</taxon>
        <taxon>Lachnospiraceae</taxon>
        <taxon>Jutongia</taxon>
    </lineage>
</organism>
<dbReference type="Gene3D" id="2.40.10.170">
    <property type="match status" value="1"/>
</dbReference>
<dbReference type="InterPro" id="IPR001650">
    <property type="entry name" value="Helicase_C-like"/>
</dbReference>
<dbReference type="PROSITE" id="PS51192">
    <property type="entry name" value="HELICASE_ATP_BIND_1"/>
    <property type="match status" value="1"/>
</dbReference>
<dbReference type="NCBIfam" id="TIGR00580">
    <property type="entry name" value="mfd"/>
    <property type="match status" value="1"/>
</dbReference>
<dbReference type="InterPro" id="IPR036101">
    <property type="entry name" value="CarD-like/TRCF_RID_sf"/>
</dbReference>
<keyword evidence="1 9" id="KW-0963">Cytoplasm</keyword>
<dbReference type="PANTHER" id="PTHR47964">
    <property type="entry name" value="ATP-DEPENDENT DNA HELICASE HOMOLOG RECG, CHLOROPLASTIC"/>
    <property type="match status" value="1"/>
</dbReference>
<dbReference type="InterPro" id="IPR027417">
    <property type="entry name" value="P-loop_NTPase"/>
</dbReference>
<dbReference type="Gene3D" id="3.90.1150.50">
    <property type="entry name" value="Transcription-repair-coupling factor, D7 domain"/>
    <property type="match status" value="1"/>
</dbReference>
<dbReference type="InterPro" id="IPR003711">
    <property type="entry name" value="CarD-like/TRCF_RID"/>
</dbReference>
<keyword evidence="2 9" id="KW-0547">Nucleotide-binding</keyword>
<evidence type="ECO:0000256" key="4">
    <source>
        <dbReference type="ARBA" id="ARBA00022801"/>
    </source>
</evidence>
<evidence type="ECO:0000256" key="9">
    <source>
        <dbReference type="HAMAP-Rule" id="MF_00969"/>
    </source>
</evidence>
<sequence>METLWKPLEELNAYGSARECIERGRMPIRISGCIDGQKSHLVSGLSQEKSWTVIITANEKKAREILADYRMYDKNAVFYPAKDVIFYSADVHGNAVETERLKTIKLLLDQEGGTVITTMTAGMEYVQSLSVYKKSCRRLQEGAQIDLEDLSRCLTDMGYERQSQVEQPGQYSIRGGIVDLYSPTEECPYRIELWGDEIDTIRSFDVESQRSIERVEQITIFPAMEIILNDAQLRQGFAKIKKDRDKLQAKFKKAGDFEAYNRLADTMREWKERVEYSRSGAGLESFLTYFDGTAGSFFDFFDPEETLFAVDEPVRCLEAMQAVETEFRESMENRLEKGLLLPGQMEVLYSAETVNAMLQQKKTVYLSMLDGLPAGVEVKESLHLQCQTIASYNKHFELLVEDMKRWREQGYRILMLCASRTRAKRLAGDFEQYDVPAFYRETLDRELQPGELMVSYGRLSKGFSYTQLRFVVVTESDIFGARTRTGRKRQKQHNGQVIQSFNELNVGDFVIHENHGLGIYRGIEKIKVDNVAKDFIKIEYGDGGNLYVPASALDVLQKYASQDAAKKPKLNKLNTMEWKKTKTRVRGAVKEIARELVELYAKRQEQPGYRFSPDTVWQTEFEEMFPYEETADQLEAIAATKRDMESSRVMDRLICGDVGYGKTEVAIRAAFKAVNDNKQVAFLVPTTILAQQHYNTIRERLGDYPINVEMMSRFRTAAQQKKTIEKLKRGEVDIVIGTHRLLSKDVSFKDLGLLIVDEEQRFGVTHKEKIKQMKGDVDVLTLSATPIPRTLHMSLVGIRDMSVLEEPPVDRLPIQTFVMEHSGEIIREAINRELVRGGQVYYVYNRVRNIDEVAMEIARLVPDANVAFAHGQMSERELERIMMSFIQGEIDVLIATTIIETGLDISNVNTIIIDNADQMGLSQLYQLRGRVGRSNRTAYAFLMYKKDKILREVAEKRLAAIREYTDLGSGIKVAMRDLEIRGAGNLLGAAQSGHMEAVGYELYCKMLSEAVRTMKGERPEREEMETNIDLQVDAFIPASYIKSEYQKLDMYKRIAALDNEGERSDMEDELVDRFGDIPHAAQNLLRIAVLKADAHRSGILQVTQKPDGIRFYMQPELSLDVTGIPDMIQAFDGDLRYISKGEAHFLYVRRALETGDGKAAVTGKAAAKEKRRQTERIFQAAESVVKAIGQLQGHDTEMTASSGQDKDAKERME</sequence>
<dbReference type="Pfam" id="PF00271">
    <property type="entry name" value="Helicase_C"/>
    <property type="match status" value="1"/>
</dbReference>
<dbReference type="InterPro" id="IPR047112">
    <property type="entry name" value="RecG/Mfd"/>
</dbReference>
<gene>
    <name evidence="9 13" type="primary">mfd</name>
    <name evidence="13" type="ORF">H8704_06270</name>
</gene>
<feature type="domain" description="Helicase ATP-binding" evidence="11">
    <location>
        <begin position="643"/>
        <end position="804"/>
    </location>
</feature>
<keyword evidence="3 9" id="KW-0227">DNA damage</keyword>
<dbReference type="Gene3D" id="3.40.50.300">
    <property type="entry name" value="P-loop containing nucleotide triphosphate hydrolases"/>
    <property type="match status" value="2"/>
</dbReference>
<evidence type="ECO:0000256" key="1">
    <source>
        <dbReference type="ARBA" id="ARBA00022490"/>
    </source>
</evidence>
<evidence type="ECO:0000256" key="3">
    <source>
        <dbReference type="ARBA" id="ARBA00022763"/>
    </source>
</evidence>
<dbReference type="InterPro" id="IPR004576">
    <property type="entry name" value="Mfd"/>
</dbReference>
<feature type="domain" description="Helicase C-terminal" evidence="12">
    <location>
        <begin position="813"/>
        <end position="979"/>
    </location>
</feature>
<evidence type="ECO:0000256" key="7">
    <source>
        <dbReference type="ARBA" id="ARBA00023125"/>
    </source>
</evidence>
<dbReference type="Pfam" id="PF17757">
    <property type="entry name" value="UvrB_inter"/>
    <property type="match status" value="1"/>
</dbReference>
<feature type="region of interest" description="Disordered" evidence="10">
    <location>
        <begin position="1191"/>
        <end position="1213"/>
    </location>
</feature>
<dbReference type="SMART" id="SM01058">
    <property type="entry name" value="CarD_TRCF"/>
    <property type="match status" value="1"/>
</dbReference>
<protein>
    <recommendedName>
        <fullName evidence="9">Transcription-repair-coupling factor</fullName>
        <shortName evidence="9">TRCF</shortName>
        <ecNumber evidence="9">3.6.4.-</ecNumber>
    </recommendedName>
</protein>
<evidence type="ECO:0000259" key="11">
    <source>
        <dbReference type="PROSITE" id="PS51192"/>
    </source>
</evidence>
<comment type="similarity">
    <text evidence="9">In the C-terminal section; belongs to the helicase family. RecG subfamily.</text>
</comment>
<proteinExistence type="inferred from homology"/>
<dbReference type="EMBL" id="JACRSX010000006">
    <property type="protein sequence ID" value="MBC8562235.1"/>
    <property type="molecule type" value="Genomic_DNA"/>
</dbReference>
<dbReference type="SUPFAM" id="SSF141259">
    <property type="entry name" value="CarD-like"/>
    <property type="match status" value="1"/>
</dbReference>
<keyword evidence="5" id="KW-0347">Helicase</keyword>
<comment type="similarity">
    <text evidence="9">In the N-terminal section; belongs to the UvrB family.</text>
</comment>
<dbReference type="SUPFAM" id="SSF143517">
    <property type="entry name" value="TRCF domain-like"/>
    <property type="match status" value="1"/>
</dbReference>
<evidence type="ECO:0000256" key="5">
    <source>
        <dbReference type="ARBA" id="ARBA00022806"/>
    </source>
</evidence>